<dbReference type="InterPro" id="IPR028974">
    <property type="entry name" value="TSP_type-3_rpt"/>
</dbReference>
<keyword evidence="2" id="KW-1185">Reference proteome</keyword>
<proteinExistence type="predicted"/>
<dbReference type="GO" id="GO:0005509">
    <property type="term" value="F:calcium ion binding"/>
    <property type="evidence" value="ECO:0007669"/>
    <property type="project" value="InterPro"/>
</dbReference>
<dbReference type="EMBL" id="CP155618">
    <property type="protein sequence ID" value="XBL15941.1"/>
    <property type="molecule type" value="Genomic_DNA"/>
</dbReference>
<sequence length="2043" mass="227672">MIHTIRTSKFSKIIASYLAIQLLITTVQPSNLFALTSGPSQPEFNAFTPIGTSDMVNLSTGDFNYNIPIMDVGGYPLNLAYDSGLTMDQEASWVGLGWNLNVGQINRQVRGIPDDFKGDEITYEKNLKPNVTVGISAQASPQVFGFETEDYVKASLGLGIKYNNYNGISFTPSYGLSFDLGDYVTVGMNVQASATEGATISPKVSAKANLPIIESMSVNGGLNAGLSYNSNKGLTSYSLNATISPAFKNNLVNAILNETKTGMGTVTGNLSFSNPVTLTPRKRTAFQDFNSTFSFSVGGTAWGIDGELEISATASVQKIKDKTKTEKAFGYEFTGQATSNDVLDYNRENDRTISKNLLALPYANYTYDLYSVNGQGATGMFRSHRGQIGQIYDEYVEDESKGFSLGVEIEGGAGWHYGGNFVVAPSKSYTGVWRTKASNSFKNDNENAKNSASNFDYEPVYFKYVGENKVDDERSLYTDRLHSDKAMALKIGGVGFDKYADTRFRVKDYEFSSNVPTEDLKSFSGNFKRTKRDVRNQSIQKITVGELKNFYTEGYGQQRINTYAKDKPHHTAEIRVLKPDGATYVFGETAYNIEKQEVTFATDNTGDCATGIVTYKTGENSINNSAGIDHFYDNVKTPAYAHTYLLSSVLSSDYEDIKGDGPTDDDLGAYTLFEYVTPDNVPFQWRVPYGMNEASYNEGLRSNPSDQKGSYIYGQKEIKYIRKIETKTHVAIFDLSPRKDARGVAGKNGGAPASGQELYKINTIRLYSKPEYKLFQKELEDNIPSNDPSIQQLSPIKTAHFIYDYSLCKNINNNLGGDLDAYELSNDLGKLTLKQVYFTYRTSLMGKHTPYTFSYSKTNPDYSLKAFDIWGNYKPNNGSCSTDDPITTTSEFPFVDQQNKQTQDAYATAWSLSSIGLPSGGSIDLTYESDDYQYVQDKPTMQMFKVVGAGSNSTSGSPESDHLLYDGSYEAKYLYVKLPEENTVITPQEFKEKYLKGQDNKPIYFRFLMNMTRKGALNTASRDYDYVTGYFERDGDVNVFQQNESIYAAIPMQWTPMEGGLNGDVERNPITKAGLYFARTYLNDIAFGLNGDYRTENVVTIAKKLVSSIGAIGQIFLGPNEALRNKLCSQQFISEKSWIRLSTPKAYKLGGGSRIKQLVMNDHWNTMTTGGTLQTYGQTYDYTLEDNTTSGVAAFEPNDSAENPFVEPFYNNGERLIAPREVSYVEKPFGKAFFPYSKVTYSRVTVKNINRADITRHATGKVVSEFYTTKDFPTKVDYTDIENSYNSNQNNVLRQLIGGLLGLPVKVKNEFTLSQGYAIHTNDMDGKMRAQKVFQEGMDAPISSVSYHYSTERNALDNVLPVIAKDGSVSNKEIGVDYDVINDFREAYSKSETKGLNVNVAAFFLSIFPVVIPTSFPVYTKHENIAHSVITTKVIHTTAILKEKVARDLGSKVSTVNEAWDAETGEVILTKTINEFDDAYYNFNFPAYWAYNNMGQASRNLGLQGTLEYTGDYFALANANASEYLTLGDEIMTSDGKRLWVVEFNNTGTGVLLMNRLGGVVNREGGQSIQENIDFKIVRSGYRNQQTGNMASVTMMKNPLNALVNGKIDTASFTQSSEGLASNNLRIINASAVAYNDFWNCQCENNLPFIPNANLNEDTLAELSIEKYLFNPYLYNVKDEWRAEKSYAYLTERTDVKEGTVTSKKNTRKEGYFKHFKPYYAFNGNQWELNIDATPNWTFASEVTQYSPYGAELENKDALNRYSSAQYGYNFSLPTAVASNSKYRYMGGDNFEDYDFNNTNEGHFGYKNIVYQDGDRGIVVSNKYAHTGNSSLLITPDNSRASLPVELIGQSPVIEDSDGDGWLDTVDVCPYTPNPDQDDYDKDGIGDACDDNAIPKITNIVITGQFSWWRKQASFTIQGKPNDIIRGKIIEVKHGAHGWKASFNGGNQISKSMEFSIQLDATGRANNILEMGITAPSKKRKRSQRNYTTIEFILLNKYPSLYNNKYRDTPVSSSIGVRLEVVGYKDINSGKTSGATPIFQSQL</sequence>
<name>A0AAU7EKD2_9FLAO</name>
<dbReference type="Proteomes" id="UP001224325">
    <property type="component" value="Chromosome"/>
</dbReference>
<dbReference type="RefSeq" id="WP_308993695.1">
    <property type="nucleotide sequence ID" value="NZ_CP155618.1"/>
</dbReference>
<dbReference type="Gene3D" id="4.10.1080.10">
    <property type="entry name" value="TSP type-3 repeat"/>
    <property type="match status" value="1"/>
</dbReference>
<dbReference type="SUPFAM" id="SSF103647">
    <property type="entry name" value="TSP type-3 repeat"/>
    <property type="match status" value="1"/>
</dbReference>
<accession>A0AAU7EKD2</accession>
<evidence type="ECO:0000313" key="1">
    <source>
        <dbReference type="EMBL" id="XBL15941.1"/>
    </source>
</evidence>
<reference evidence="1" key="1">
    <citation type="submission" date="2024-04" db="EMBL/GenBank/DDBJ databases">
        <title>Mariniflexile litorale, isolated from the shallow sediments of the Sea of Japan.</title>
        <authorList>
            <person name="Romanenko L."/>
            <person name="Isaeva M."/>
        </authorList>
    </citation>
    <scope>NUCLEOTIDE SEQUENCE [LARGE SCALE GENOMIC DNA]</scope>
    <source>
        <strain evidence="1">KMM 9835</strain>
    </source>
</reference>
<protein>
    <submittedName>
        <fullName evidence="1">Thrombospondin type 3 repeat-containing protein</fullName>
    </submittedName>
</protein>
<dbReference type="KEGG" id="mlil:QLS71_007965"/>
<evidence type="ECO:0000313" key="2">
    <source>
        <dbReference type="Proteomes" id="UP001224325"/>
    </source>
</evidence>
<organism evidence="1 2">
    <name type="scientific">Mariniflexile litorale</name>
    <dbReference type="NCBI Taxonomy" id="3045158"/>
    <lineage>
        <taxon>Bacteria</taxon>
        <taxon>Pseudomonadati</taxon>
        <taxon>Bacteroidota</taxon>
        <taxon>Flavobacteriia</taxon>
        <taxon>Flavobacteriales</taxon>
        <taxon>Flavobacteriaceae</taxon>
        <taxon>Mariniflexile</taxon>
    </lineage>
</organism>
<gene>
    <name evidence="1" type="ORF">QLS71_007965</name>
</gene>